<dbReference type="RefSeq" id="WP_341472082.1">
    <property type="nucleotide sequence ID" value="NZ_CP128401.1"/>
</dbReference>
<evidence type="ECO:0000313" key="8">
    <source>
        <dbReference type="EMBL" id="NWJ46810.1"/>
    </source>
</evidence>
<dbReference type="CDD" id="cd18808">
    <property type="entry name" value="SF1_C_Upf1"/>
    <property type="match status" value="1"/>
</dbReference>
<dbReference type="Proteomes" id="UP000521676">
    <property type="component" value="Unassembled WGS sequence"/>
</dbReference>
<evidence type="ECO:0000256" key="2">
    <source>
        <dbReference type="ARBA" id="ARBA00022763"/>
    </source>
</evidence>
<keyword evidence="11" id="KW-1185">Reference proteome</keyword>
<name>A0A8T7M3Z4_9CHLR</name>
<dbReference type="EMBL" id="JACATZ010000001">
    <property type="protein sequence ID" value="NWJ46810.1"/>
    <property type="molecule type" value="Genomic_DNA"/>
</dbReference>
<proteinExistence type="predicted"/>
<feature type="domain" description="PD-(D/E)XK endonuclease-like" evidence="6">
    <location>
        <begin position="81"/>
        <end position="258"/>
    </location>
</feature>
<keyword evidence="3" id="KW-0547">Nucleotide-binding</keyword>
<evidence type="ECO:0000256" key="1">
    <source>
        <dbReference type="ARBA" id="ARBA00022722"/>
    </source>
</evidence>
<evidence type="ECO:0000256" key="3">
    <source>
        <dbReference type="ARBA" id="ARBA00022806"/>
    </source>
</evidence>
<evidence type="ECO:0000313" key="10">
    <source>
        <dbReference type="Proteomes" id="UP000521676"/>
    </source>
</evidence>
<keyword evidence="5" id="KW-0234">DNA repair</keyword>
<dbReference type="SUPFAM" id="SSF52540">
    <property type="entry name" value="P-loop containing nucleoside triphosphate hydrolases"/>
    <property type="match status" value="1"/>
</dbReference>
<dbReference type="Pfam" id="PF12705">
    <property type="entry name" value="PDDEXK_1"/>
    <property type="match status" value="1"/>
</dbReference>
<protein>
    <submittedName>
        <fullName evidence="9">AAA domain-containing protein</fullName>
    </submittedName>
    <submittedName>
        <fullName evidence="8">AAA family ATPase</fullName>
    </submittedName>
</protein>
<dbReference type="Proteomes" id="UP001431572">
    <property type="component" value="Plasmid unnamed1"/>
</dbReference>
<evidence type="ECO:0000313" key="9">
    <source>
        <dbReference type="EMBL" id="WJW70205.1"/>
    </source>
</evidence>
<dbReference type="InterPro" id="IPR027417">
    <property type="entry name" value="P-loop_NTPase"/>
</dbReference>
<accession>A0A8T7M3Z4</accession>
<reference evidence="8 10" key="1">
    <citation type="submission" date="2020-06" db="EMBL/GenBank/DDBJ databases">
        <title>Anoxygenic phototrophic Chloroflexota member uses a Type I reaction center.</title>
        <authorList>
            <person name="Tsuji J.M."/>
            <person name="Shaw N.A."/>
            <person name="Nagashima S."/>
            <person name="Venkiteswaran J."/>
            <person name="Schiff S.L."/>
            <person name="Hanada S."/>
            <person name="Tank M."/>
            <person name="Neufeld J.D."/>
        </authorList>
    </citation>
    <scope>NUCLEOTIDE SEQUENCE [LARGE SCALE GENOMIC DNA]</scope>
    <source>
        <strain evidence="8">L227-S17</strain>
    </source>
</reference>
<geneLocation type="plasmid" evidence="9 11">
    <name>unnamed1</name>
</geneLocation>
<keyword evidence="9" id="KW-0614">Plasmid</keyword>
<dbReference type="GO" id="GO:0006281">
    <property type="term" value="P:DNA repair"/>
    <property type="evidence" value="ECO:0007669"/>
    <property type="project" value="UniProtKB-KW"/>
</dbReference>
<dbReference type="Gene3D" id="3.90.320.10">
    <property type="match status" value="1"/>
</dbReference>
<dbReference type="GO" id="GO:0004386">
    <property type="term" value="F:helicase activity"/>
    <property type="evidence" value="ECO:0007669"/>
    <property type="project" value="UniProtKB-KW"/>
</dbReference>
<dbReference type="InterPro" id="IPR011604">
    <property type="entry name" value="PDDEXK-like_dom_sf"/>
</dbReference>
<dbReference type="CDD" id="cd17934">
    <property type="entry name" value="DEXXQc_Upf1-like"/>
    <property type="match status" value="1"/>
</dbReference>
<evidence type="ECO:0000256" key="5">
    <source>
        <dbReference type="ARBA" id="ARBA00023204"/>
    </source>
</evidence>
<dbReference type="InterPro" id="IPR047187">
    <property type="entry name" value="SF1_C_Upf1"/>
</dbReference>
<keyword evidence="2" id="KW-0227">DNA damage</keyword>
<keyword evidence="4" id="KW-0269">Exonuclease</keyword>
<dbReference type="PANTHER" id="PTHR10887:SF495">
    <property type="entry name" value="HELICASE SENATAXIN ISOFORM X1-RELATED"/>
    <property type="match status" value="1"/>
</dbReference>
<organism evidence="8 10">
    <name type="scientific">Candidatus Chlorohelix allophototropha</name>
    <dbReference type="NCBI Taxonomy" id="3003348"/>
    <lineage>
        <taxon>Bacteria</taxon>
        <taxon>Bacillati</taxon>
        <taxon>Chloroflexota</taxon>
        <taxon>Chloroflexia</taxon>
        <taxon>Candidatus Chloroheliales</taxon>
        <taxon>Candidatus Chloroheliaceae</taxon>
        <taxon>Candidatus Chlorohelix</taxon>
    </lineage>
</organism>
<dbReference type="Gene3D" id="3.40.50.300">
    <property type="entry name" value="P-loop containing nucleotide triphosphate hydrolases"/>
    <property type="match status" value="2"/>
</dbReference>
<evidence type="ECO:0000313" key="11">
    <source>
        <dbReference type="Proteomes" id="UP001431572"/>
    </source>
</evidence>
<gene>
    <name evidence="8" type="ORF">HXX08_13115</name>
    <name evidence="9" type="ORF">OZ401_004722</name>
</gene>
<keyword evidence="4" id="KW-0378">Hydrolase</keyword>
<dbReference type="Pfam" id="PF13087">
    <property type="entry name" value="AAA_12"/>
    <property type="match status" value="1"/>
</dbReference>
<feature type="domain" description="DNA2/NAM7 helicase-like C-terminal" evidence="7">
    <location>
        <begin position="1082"/>
        <end position="1277"/>
    </location>
</feature>
<evidence type="ECO:0000259" key="7">
    <source>
        <dbReference type="Pfam" id="PF13087"/>
    </source>
</evidence>
<dbReference type="PANTHER" id="PTHR10887">
    <property type="entry name" value="DNA2/NAM7 HELICASE FAMILY"/>
    <property type="match status" value="1"/>
</dbReference>
<reference evidence="9" key="2">
    <citation type="journal article" date="2024" name="Nature">
        <title>Anoxygenic phototroph of the Chloroflexota uses a type I reaction centre.</title>
        <authorList>
            <person name="Tsuji J.M."/>
            <person name="Shaw N.A."/>
            <person name="Nagashima S."/>
            <person name="Venkiteswaran J.J."/>
            <person name="Schiff S.L."/>
            <person name="Watanabe T."/>
            <person name="Fukui M."/>
            <person name="Hanada S."/>
            <person name="Tank M."/>
            <person name="Neufeld J.D."/>
        </authorList>
    </citation>
    <scope>NUCLEOTIDE SEQUENCE</scope>
    <source>
        <strain evidence="9">L227-S17</strain>
        <plasmid evidence="9 11">unnamed1</plasmid>
    </source>
</reference>
<dbReference type="Pfam" id="PF13604">
    <property type="entry name" value="AAA_30"/>
    <property type="match status" value="1"/>
</dbReference>
<keyword evidence="3" id="KW-0067">ATP-binding</keyword>
<dbReference type="InterPro" id="IPR045055">
    <property type="entry name" value="DNA2/NAM7-like"/>
</dbReference>
<keyword evidence="1" id="KW-0540">Nuclease</keyword>
<dbReference type="EMBL" id="CP128401">
    <property type="protein sequence ID" value="WJW70205.1"/>
    <property type="molecule type" value="Genomic_DNA"/>
</dbReference>
<evidence type="ECO:0000256" key="4">
    <source>
        <dbReference type="ARBA" id="ARBA00022839"/>
    </source>
</evidence>
<evidence type="ECO:0000259" key="6">
    <source>
        <dbReference type="Pfam" id="PF12705"/>
    </source>
</evidence>
<dbReference type="InterPro" id="IPR041679">
    <property type="entry name" value="DNA2/NAM7-like_C"/>
</dbReference>
<sequence length="1326" mass="149691">MSSERKSDLDSKGRRLTLAPTGLAQYLSLDSCDRYLRFYLYKGETEALAKRLSQSGLRLALQPISPLMSELGDRIESQVIDSLKTLGYRVLDLTNQERRATVEAIQNVPVGITYLYQAHLSETLNGWRFEGNADLIRVKREANGALDLLVGDVKSTRKDKVNHRLQVAVYVMLLKQMAEQAGLSVVDYAGTVVRRNPDGALNDPETAPRFDLAPYFGAIDQLTEGEESALARVDQNPLDQLHYYLDQKCDGCLFNPICFVDSDERKDVALVPFLESAEKRVLVENGIRSVNDLAELKQIPDLKRDENAPPPERKLATTPGKEALVKKLSDSWMIGAKLDRMVQRSARVLRRLDPEHAPRSLSYFLDSGRSILPDEKQFPDLIKVFLDAQTDYLEDRIYLAGALVKGSKGQETIVQMTPGVPDEQSERELLVNWIGGIFKAAVSLADDATNAPIHLYLYNRHDQKALLEALRRHLEVFASIPTLYNLLTDSPALKQSAVSFVYDEVKERQNLPSTGHTMQAVASQLGFKWDDGEKAQYYRLFEQGMFDYLWRRENKRTIESSARFYSSIPLEYAYSAWGILKAENFKTSQQRGRISRFSHASPEVIRAFQAKRLEALAYIENNFKFKNAYIKKEPLNLLQLGAYIASPPPFRRVLEEFLFIEHYAGLQESLELFSQPILKRAQQGRALLARCVNIYDEEYHGKPSVIVQFKVDFSGLPLDPVLLMQFNKIKQGGFVALNTLEKDAQPWELVRGRLCIVNSLESDNLFLKLLDMSFSNNGKQDPPFRYSHATKLMPEPGEYYTVDEMVDDLNGDKLLEACRNAEQNPFYHLIAQTCTPERNLRASMAQEKAEAFAGYVAEVEGKHAPTDNQREVIAGHLQDKLFLVQGPPGTGKSHTLGWAALARIYAALATGGTMRIAVSCQTHNAVNIVLGSIADKLEKLRRKYGWEWTENLKLYKTGDPEESMSLTGVHALDPWENRKELFRIFNAPTLVVGGTPGGLYKLLKQKTGGKNGEAMWTDKPFDLVILDEASQMNLPQALLATAWLHPQGQAIVVGDHRQMSPILLHSWEDEERISAIANQPYRSVFQYLIDQKFPRVALEESFRLHRVHAEFLHEHIYRQDGILFHSRREQLLPDYAEDVKLEPYLRAVMNPAYPVIVIVHDEKVSQQANPLEVELIAPIVDYCLSNLELDGADGIGVVVPHRAQKSLLRDHFPDLAACNAIDTVERFQGGEREVIIVSATASDPDYVRAEADFLLNPNRLNVALSRPRKKLVVVASSAVFKFLSSDLEVFNQAVLWKRLLLQCAGNELWKGDFTGINVTVYGKPAN</sequence>
<dbReference type="GO" id="GO:0004527">
    <property type="term" value="F:exonuclease activity"/>
    <property type="evidence" value="ECO:0007669"/>
    <property type="project" value="UniProtKB-KW"/>
</dbReference>
<dbReference type="InterPro" id="IPR038726">
    <property type="entry name" value="PDDEXK_AddAB-type"/>
</dbReference>
<keyword evidence="3" id="KW-0347">Helicase</keyword>